<protein>
    <submittedName>
        <fullName evidence="1">Uncharacterized protein</fullName>
    </submittedName>
</protein>
<dbReference type="AlphaFoldDB" id="A0A4Y9VSG0"/>
<sequence>MSSVILNSKRLSIGLNNSKMDLSTWTVEGKDYVNSLISIWAGDAHWQADLDADKAQAIIDLLHLHIANIKANELEVLALQTKAAA</sequence>
<accession>A0A4Y9VSG0</accession>
<dbReference type="Proteomes" id="UP000297706">
    <property type="component" value="Unassembled WGS sequence"/>
</dbReference>
<comment type="caution">
    <text evidence="1">The sequence shown here is derived from an EMBL/GenBank/DDBJ whole genome shotgun (WGS) entry which is preliminary data.</text>
</comment>
<reference evidence="1 2" key="1">
    <citation type="submission" date="2018-02" db="EMBL/GenBank/DDBJ databases">
        <title>A novel lanthanide dependent methylotroph, Methylotenera sp. La3113.</title>
        <authorList>
            <person name="Lv H."/>
            <person name="Tani A."/>
        </authorList>
    </citation>
    <scope>NUCLEOTIDE SEQUENCE [LARGE SCALE GENOMIC DNA]</scope>
    <source>
        <strain evidence="1 2">La3113</strain>
    </source>
</reference>
<dbReference type="EMBL" id="PQVH01000007">
    <property type="protein sequence ID" value="TFW72074.1"/>
    <property type="molecule type" value="Genomic_DNA"/>
</dbReference>
<evidence type="ECO:0000313" key="2">
    <source>
        <dbReference type="Proteomes" id="UP000297706"/>
    </source>
</evidence>
<gene>
    <name evidence="1" type="ORF">C3Y98_04535</name>
</gene>
<name>A0A4Y9VSG0_9PROT</name>
<evidence type="ECO:0000313" key="1">
    <source>
        <dbReference type="EMBL" id="TFW72074.1"/>
    </source>
</evidence>
<organism evidence="1 2">
    <name type="scientific">Methylotenera oryzisoli</name>
    <dbReference type="NCBI Taxonomy" id="2080758"/>
    <lineage>
        <taxon>Bacteria</taxon>
        <taxon>Pseudomonadati</taxon>
        <taxon>Pseudomonadota</taxon>
        <taxon>Betaproteobacteria</taxon>
        <taxon>Nitrosomonadales</taxon>
        <taxon>Methylophilaceae</taxon>
        <taxon>Methylotenera</taxon>
    </lineage>
</organism>
<proteinExistence type="predicted"/>
<keyword evidence="2" id="KW-1185">Reference proteome</keyword>